<keyword evidence="1" id="KW-0472">Membrane</keyword>
<reference evidence="2 3" key="1">
    <citation type="journal article" date="2016" name="Mol. Biol. Evol.">
        <title>Comparative Genomics of Early-Diverging Mushroom-Forming Fungi Provides Insights into the Origins of Lignocellulose Decay Capabilities.</title>
        <authorList>
            <person name="Nagy L.G."/>
            <person name="Riley R."/>
            <person name="Tritt A."/>
            <person name="Adam C."/>
            <person name="Daum C."/>
            <person name="Floudas D."/>
            <person name="Sun H."/>
            <person name="Yadav J.S."/>
            <person name="Pangilinan J."/>
            <person name="Larsson K.H."/>
            <person name="Matsuura K."/>
            <person name="Barry K."/>
            <person name="Labutti K."/>
            <person name="Kuo R."/>
            <person name="Ohm R.A."/>
            <person name="Bhattacharya S.S."/>
            <person name="Shirouzu T."/>
            <person name="Yoshinaga Y."/>
            <person name="Martin F.M."/>
            <person name="Grigoriev I.V."/>
            <person name="Hibbett D.S."/>
        </authorList>
    </citation>
    <scope>NUCLEOTIDE SEQUENCE [LARGE SCALE GENOMIC DNA]</scope>
    <source>
        <strain evidence="2 3">CBS 109695</strain>
    </source>
</reference>
<organism evidence="2 3">
    <name type="scientific">Athelia psychrophila</name>
    <dbReference type="NCBI Taxonomy" id="1759441"/>
    <lineage>
        <taxon>Eukaryota</taxon>
        <taxon>Fungi</taxon>
        <taxon>Dikarya</taxon>
        <taxon>Basidiomycota</taxon>
        <taxon>Agaricomycotina</taxon>
        <taxon>Agaricomycetes</taxon>
        <taxon>Agaricomycetidae</taxon>
        <taxon>Atheliales</taxon>
        <taxon>Atheliaceae</taxon>
        <taxon>Athelia</taxon>
    </lineage>
</organism>
<keyword evidence="1" id="KW-0812">Transmembrane</keyword>
<feature type="transmembrane region" description="Helical" evidence="1">
    <location>
        <begin position="137"/>
        <end position="157"/>
    </location>
</feature>
<name>A0A165ZPK0_9AGAM</name>
<evidence type="ECO:0000313" key="3">
    <source>
        <dbReference type="Proteomes" id="UP000076532"/>
    </source>
</evidence>
<accession>A0A165ZPK0</accession>
<keyword evidence="3" id="KW-1185">Reference proteome</keyword>
<evidence type="ECO:0000313" key="2">
    <source>
        <dbReference type="EMBL" id="KZP10791.1"/>
    </source>
</evidence>
<dbReference type="Proteomes" id="UP000076532">
    <property type="component" value="Unassembled WGS sequence"/>
</dbReference>
<dbReference type="EMBL" id="KV417673">
    <property type="protein sequence ID" value="KZP10791.1"/>
    <property type="molecule type" value="Genomic_DNA"/>
</dbReference>
<sequence length="160" mass="18285">MVKERHSVAIGFLAAVTTTHQLEELGGGTAIGSWLFCTRVQLLQLLLPLVGYAKTSLIGPARRLYDPRLFWLKLCYALSVFRPLSGLLATRGKALPLLTLNRLTDHTSSAVSFGPYLWTLVLYHFKGISCVYTYEWIPIWFLAWFWSILSLMNELFFQLR</sequence>
<protein>
    <submittedName>
        <fullName evidence="2">Uncharacterized protein</fullName>
    </submittedName>
</protein>
<gene>
    <name evidence="2" type="ORF">FIBSPDRAFT_899438</name>
</gene>
<proteinExistence type="predicted"/>
<keyword evidence="1" id="KW-1133">Transmembrane helix</keyword>
<evidence type="ECO:0000256" key="1">
    <source>
        <dbReference type="SAM" id="Phobius"/>
    </source>
</evidence>
<dbReference type="AlphaFoldDB" id="A0A165ZPK0"/>